<feature type="transmembrane region" description="Helical" evidence="2">
    <location>
        <begin position="25"/>
        <end position="43"/>
    </location>
</feature>
<dbReference type="AlphaFoldDB" id="A0A516NIF0"/>
<organism evidence="3 4">
    <name type="scientific">Nocardia otitidiscaviarum</name>
    <dbReference type="NCBI Taxonomy" id="1823"/>
    <lineage>
        <taxon>Bacteria</taxon>
        <taxon>Bacillati</taxon>
        <taxon>Actinomycetota</taxon>
        <taxon>Actinomycetes</taxon>
        <taxon>Mycobacteriales</taxon>
        <taxon>Nocardiaceae</taxon>
        <taxon>Nocardia</taxon>
    </lineage>
</organism>
<feature type="region of interest" description="Disordered" evidence="1">
    <location>
        <begin position="197"/>
        <end position="217"/>
    </location>
</feature>
<evidence type="ECO:0000313" key="3">
    <source>
        <dbReference type="EMBL" id="QDP78683.1"/>
    </source>
</evidence>
<feature type="transmembrane region" description="Helical" evidence="2">
    <location>
        <begin position="149"/>
        <end position="171"/>
    </location>
</feature>
<keyword evidence="2" id="KW-0472">Membrane</keyword>
<sequence>MERTAVMRVLSWFSEVRWVYRQRRVWLLPTLIVGAAVLLSWLVPYLDRLLADALAELPPGDFAWKFDPAIMATVLAAVASGTIAFTGFVFSVLLLVIQFGTGTMSARFAPRLTQDWVLGASLGTFMATFVYTLLVSVRLAARLEDYEPVLSSVVAIGLALASVALFFALLTRVVNFLRLVKALDRVSRAGARTAAAVHPNPYGSEPDSGNAADGPPDRVLRHTGRAGVLLGFDDDDIAELARRADCRIVVVPAVGDFVLPGAPLFDIRGATRISERKLRRHVVVGIERVVDADPAFALRVMVDIAIKALSPAVNDPTTAVQALDHIGALLLDLSGRQLGVTRIRDRDGRVRLTHRTSEWPDYLSLAVDEIRYYGRDSLQVVRRLRALYTDLLRACPLERTPPVLERLAAIDADTAAFTTALDRAVAAQADWQGLGGPPPFTTAPARGDSASSPTV</sequence>
<dbReference type="InterPro" id="IPR018723">
    <property type="entry name" value="DUF2254_membrane"/>
</dbReference>
<dbReference type="Proteomes" id="UP000317039">
    <property type="component" value="Chromosome"/>
</dbReference>
<keyword evidence="2" id="KW-1133">Transmembrane helix</keyword>
<gene>
    <name evidence="3" type="ORF">FOH10_07950</name>
</gene>
<dbReference type="KEGG" id="nod:FOH10_07950"/>
<feature type="region of interest" description="Disordered" evidence="1">
    <location>
        <begin position="432"/>
        <end position="455"/>
    </location>
</feature>
<evidence type="ECO:0000256" key="1">
    <source>
        <dbReference type="SAM" id="MobiDB-lite"/>
    </source>
</evidence>
<evidence type="ECO:0000313" key="4">
    <source>
        <dbReference type="Proteomes" id="UP000317039"/>
    </source>
</evidence>
<dbReference type="Pfam" id="PF10011">
    <property type="entry name" value="DUF2254"/>
    <property type="match status" value="1"/>
</dbReference>
<keyword evidence="2" id="KW-0812">Transmembrane</keyword>
<accession>A0A516NIF0</accession>
<name>A0A516NIF0_9NOCA</name>
<feature type="transmembrane region" description="Helical" evidence="2">
    <location>
        <begin position="116"/>
        <end position="137"/>
    </location>
</feature>
<protein>
    <submittedName>
        <fullName evidence="3">DUF2254 domain-containing protein</fullName>
    </submittedName>
</protein>
<evidence type="ECO:0000256" key="2">
    <source>
        <dbReference type="SAM" id="Phobius"/>
    </source>
</evidence>
<dbReference type="EMBL" id="CP041695">
    <property type="protein sequence ID" value="QDP78683.1"/>
    <property type="molecule type" value="Genomic_DNA"/>
</dbReference>
<feature type="transmembrane region" description="Helical" evidence="2">
    <location>
        <begin position="69"/>
        <end position="96"/>
    </location>
</feature>
<proteinExistence type="predicted"/>
<reference evidence="3 4" key="1">
    <citation type="submission" date="2019-07" db="EMBL/GenBank/DDBJ databases">
        <title>Complete Genome Sequence and Methylome Analysis of Nocardia otitidis-caviarum NEB252.</title>
        <authorList>
            <person name="Fomenkov A."/>
            <person name="Anton B.P."/>
            <person name="Vincze T."/>
            <person name="Roberts R.J."/>
        </authorList>
    </citation>
    <scope>NUCLEOTIDE SEQUENCE [LARGE SCALE GENOMIC DNA]</scope>
    <source>
        <strain evidence="3 4">NEB252</strain>
    </source>
</reference>